<dbReference type="Gene3D" id="1.10.287.110">
    <property type="entry name" value="DnaJ domain"/>
    <property type="match status" value="1"/>
</dbReference>
<gene>
    <name evidence="3" type="ORF">WHR41_00074</name>
</gene>
<dbReference type="SMART" id="SM00271">
    <property type="entry name" value="DnaJ"/>
    <property type="match status" value="1"/>
</dbReference>
<evidence type="ECO:0000313" key="4">
    <source>
        <dbReference type="Proteomes" id="UP000803884"/>
    </source>
</evidence>
<dbReference type="PRINTS" id="PR00625">
    <property type="entry name" value="JDOMAIN"/>
</dbReference>
<feature type="compositionally biased region" description="Basic and acidic residues" evidence="1">
    <location>
        <begin position="304"/>
        <end position="317"/>
    </location>
</feature>
<evidence type="ECO:0000259" key="2">
    <source>
        <dbReference type="PROSITE" id="PS50076"/>
    </source>
</evidence>
<dbReference type="GO" id="GO:0005737">
    <property type="term" value="C:cytoplasm"/>
    <property type="evidence" value="ECO:0007669"/>
    <property type="project" value="TreeGrafter"/>
</dbReference>
<dbReference type="InterPro" id="IPR036869">
    <property type="entry name" value="J_dom_sf"/>
</dbReference>
<feature type="compositionally biased region" description="Basic and acidic residues" evidence="1">
    <location>
        <begin position="233"/>
        <end position="282"/>
    </location>
</feature>
<dbReference type="GO" id="GO:0031072">
    <property type="term" value="F:heat shock protein binding"/>
    <property type="evidence" value="ECO:0007669"/>
    <property type="project" value="TreeGrafter"/>
</dbReference>
<feature type="compositionally biased region" description="Polar residues" evidence="1">
    <location>
        <begin position="526"/>
        <end position="538"/>
    </location>
</feature>
<dbReference type="PROSITE" id="PS50076">
    <property type="entry name" value="DNAJ_2"/>
    <property type="match status" value="1"/>
</dbReference>
<dbReference type="AlphaFoldDB" id="A0AB34L3M8"/>
<dbReference type="GeneID" id="96001518"/>
<dbReference type="Pfam" id="PF00226">
    <property type="entry name" value="DnaJ"/>
    <property type="match status" value="1"/>
</dbReference>
<dbReference type="PANTHER" id="PTHR44144">
    <property type="entry name" value="DNAJ HOMOLOG SUBFAMILY C MEMBER 9"/>
    <property type="match status" value="1"/>
</dbReference>
<feature type="compositionally biased region" description="Low complexity" evidence="1">
    <location>
        <begin position="564"/>
        <end position="574"/>
    </location>
</feature>
<feature type="domain" description="J" evidence="2">
    <location>
        <begin position="8"/>
        <end position="76"/>
    </location>
</feature>
<dbReference type="GO" id="GO:0005634">
    <property type="term" value="C:nucleus"/>
    <property type="evidence" value="ECO:0007669"/>
    <property type="project" value="TreeGrafter"/>
</dbReference>
<evidence type="ECO:0000256" key="1">
    <source>
        <dbReference type="SAM" id="MobiDB-lite"/>
    </source>
</evidence>
<dbReference type="CDD" id="cd06257">
    <property type="entry name" value="DnaJ"/>
    <property type="match status" value="1"/>
</dbReference>
<feature type="compositionally biased region" description="Polar residues" evidence="1">
    <location>
        <begin position="616"/>
        <end position="626"/>
    </location>
</feature>
<protein>
    <recommendedName>
        <fullName evidence="2">J domain-containing protein</fullName>
    </recommendedName>
</protein>
<dbReference type="Proteomes" id="UP000803884">
    <property type="component" value="Unassembled WGS sequence"/>
</dbReference>
<keyword evidence="4" id="KW-1185">Reference proteome</keyword>
<proteinExistence type="predicted"/>
<reference evidence="3 4" key="1">
    <citation type="journal article" date="2020" name="Microbiol. Resour. Announc.">
        <title>Draft Genome Sequence of a Cladosporium Species Isolated from the Mesophotic Ascidian Didemnum maculosum.</title>
        <authorList>
            <person name="Gioti A."/>
            <person name="Siaperas R."/>
            <person name="Nikolaivits E."/>
            <person name="Le Goff G."/>
            <person name="Ouazzani J."/>
            <person name="Kotoulas G."/>
            <person name="Topakas E."/>
        </authorList>
    </citation>
    <scope>NUCLEOTIDE SEQUENCE [LARGE SCALE GENOMIC DNA]</scope>
    <source>
        <strain evidence="3 4">TM138-S3</strain>
    </source>
</reference>
<dbReference type="RefSeq" id="XP_069234106.1">
    <property type="nucleotide sequence ID" value="XM_069368680.1"/>
</dbReference>
<feature type="compositionally biased region" description="Basic and acidic residues" evidence="1">
    <location>
        <begin position="584"/>
        <end position="597"/>
    </location>
</feature>
<dbReference type="EMBL" id="JAAQHG020000001">
    <property type="protein sequence ID" value="KAL1591001.1"/>
    <property type="molecule type" value="Genomic_DNA"/>
</dbReference>
<dbReference type="InterPro" id="IPR052594">
    <property type="entry name" value="J_domain-containing_protein"/>
</dbReference>
<evidence type="ECO:0000313" key="3">
    <source>
        <dbReference type="EMBL" id="KAL1591001.1"/>
    </source>
</evidence>
<dbReference type="SUPFAM" id="SSF46565">
    <property type="entry name" value="Chaperone J-domain"/>
    <property type="match status" value="1"/>
</dbReference>
<dbReference type="InterPro" id="IPR001623">
    <property type="entry name" value="DnaJ_domain"/>
</dbReference>
<feature type="compositionally biased region" description="Basic and acidic residues" evidence="1">
    <location>
        <begin position="551"/>
        <end position="560"/>
    </location>
</feature>
<comment type="caution">
    <text evidence="3">The sequence shown here is derived from an EMBL/GenBank/DDBJ whole genome shotgun (WGS) entry which is preliminary data.</text>
</comment>
<sequence>MGSPLPPDPYLALGLPRDAAAATIKTTYRKLILKFHPDKVQDAAQKQIASDQFHKIQTAYEIIGDDDRRARYDAQVKLAELKKEVMEKQSGGAGAQSEVRASGYTRTRHESPVRAPNYTARGADRSERVHVEERRPYDAETEYFDRPRTAARKDYEYERPSSKRPTPKSEKERARASRQSAKEYERARQKEKTKQSSRDTRKDRDYKYAYVGPETASSSESDAPVETPRQSYTRREEEDRRREREAYYEQVRRQKEDVRPYNVEERARKMQSDESNAREYIQRSRGASRQYPEPVRRPSPPRVSSKDKVEYIKRGDGRPAVMVRRGSGKPRPAERESEETSRRESPRRERERTRRSSHDYGEPVRKTPPLPHTKSAPGQIHLPGETPRRAYSMQVEAEEKDDFSAPPFRRADSMPQPSPRRERESSRKTQKASGLRRTETTDALPTPGATPEPINPQSAKSPYEKAYADDNEYPTPNGYRTEVHEPASGARGKVTRSPSPMNTKEERGRTASSRYPATPSRPPLSSARTTSYVYTPQGLQDMPARPSPSRNESHRRDHLYGEIPTTSSRSSPRQTRSKYSPPGEEVRYQQFRPEDVKVQTGYSSRRGSEMRPGYGRTNSYTTQAAY</sequence>
<feature type="region of interest" description="Disordered" evidence="1">
    <location>
        <begin position="87"/>
        <end position="626"/>
    </location>
</feature>
<feature type="compositionally biased region" description="Basic and acidic residues" evidence="1">
    <location>
        <begin position="331"/>
        <end position="365"/>
    </location>
</feature>
<organism evidence="3 4">
    <name type="scientific">Cladosporium halotolerans</name>
    <dbReference type="NCBI Taxonomy" id="1052096"/>
    <lineage>
        <taxon>Eukaryota</taxon>
        <taxon>Fungi</taxon>
        <taxon>Dikarya</taxon>
        <taxon>Ascomycota</taxon>
        <taxon>Pezizomycotina</taxon>
        <taxon>Dothideomycetes</taxon>
        <taxon>Dothideomycetidae</taxon>
        <taxon>Cladosporiales</taxon>
        <taxon>Cladosporiaceae</taxon>
        <taxon>Cladosporium</taxon>
    </lineage>
</organism>
<name>A0AB34L3M8_9PEZI</name>
<feature type="compositionally biased region" description="Basic and acidic residues" evidence="1">
    <location>
        <begin position="122"/>
        <end position="207"/>
    </location>
</feature>
<dbReference type="PANTHER" id="PTHR44144:SF1">
    <property type="entry name" value="DNAJ HOMOLOG SUBFAMILY C MEMBER 9"/>
    <property type="match status" value="1"/>
</dbReference>
<accession>A0AB34L3M8</accession>